<accession>A0A852TY08</accession>
<evidence type="ECO:0000313" key="3">
    <source>
        <dbReference type="Proteomes" id="UP000589036"/>
    </source>
</evidence>
<dbReference type="EMBL" id="JACCCC010000001">
    <property type="protein sequence ID" value="NYE49416.1"/>
    <property type="molecule type" value="Genomic_DNA"/>
</dbReference>
<dbReference type="Proteomes" id="UP000589036">
    <property type="component" value="Unassembled WGS sequence"/>
</dbReference>
<proteinExistence type="predicted"/>
<dbReference type="AlphaFoldDB" id="A0A852TY08"/>
<sequence length="112" mass="12083">MPTDITLGGRPPTPCEVKRRLLAALSEEVNLRGGRALLSLAHDGGPLLYVRAHSGTVIVVAAETPRGWAFVWPGGQSDAADPRLSARHLTAPRRMPRPPFRPARRAHLKAVA</sequence>
<gene>
    <name evidence="2" type="ORF">HDA32_004536</name>
</gene>
<organism evidence="2 3">
    <name type="scientific">Spinactinospora alkalitolerans</name>
    <dbReference type="NCBI Taxonomy" id="687207"/>
    <lineage>
        <taxon>Bacteria</taxon>
        <taxon>Bacillati</taxon>
        <taxon>Actinomycetota</taxon>
        <taxon>Actinomycetes</taxon>
        <taxon>Streptosporangiales</taxon>
        <taxon>Nocardiopsidaceae</taxon>
        <taxon>Spinactinospora</taxon>
    </lineage>
</organism>
<protein>
    <submittedName>
        <fullName evidence="2">Uncharacterized protein</fullName>
    </submittedName>
</protein>
<dbReference type="RefSeq" id="WP_179645083.1">
    <property type="nucleotide sequence ID" value="NZ_BAAAYY010000029.1"/>
</dbReference>
<keyword evidence="3" id="KW-1185">Reference proteome</keyword>
<feature type="region of interest" description="Disordered" evidence="1">
    <location>
        <begin position="92"/>
        <end position="112"/>
    </location>
</feature>
<comment type="caution">
    <text evidence="2">The sequence shown here is derived from an EMBL/GenBank/DDBJ whole genome shotgun (WGS) entry which is preliminary data.</text>
</comment>
<reference evidence="2 3" key="1">
    <citation type="submission" date="2020-07" db="EMBL/GenBank/DDBJ databases">
        <title>Sequencing the genomes of 1000 actinobacteria strains.</title>
        <authorList>
            <person name="Klenk H.-P."/>
        </authorList>
    </citation>
    <scope>NUCLEOTIDE SEQUENCE [LARGE SCALE GENOMIC DNA]</scope>
    <source>
        <strain evidence="2 3">CXB654</strain>
    </source>
</reference>
<name>A0A852TY08_9ACTN</name>
<evidence type="ECO:0000313" key="2">
    <source>
        <dbReference type="EMBL" id="NYE49416.1"/>
    </source>
</evidence>
<evidence type="ECO:0000256" key="1">
    <source>
        <dbReference type="SAM" id="MobiDB-lite"/>
    </source>
</evidence>